<dbReference type="EMBL" id="CAAE01002190">
    <property type="protein sequence ID" value="CAF87327.1"/>
    <property type="molecule type" value="Genomic_DNA"/>
</dbReference>
<organism evidence="1">
    <name type="scientific">Tetraodon nigroviridis</name>
    <name type="common">Spotted green pufferfish</name>
    <name type="synonym">Chelonodon nigroviridis</name>
    <dbReference type="NCBI Taxonomy" id="99883"/>
    <lineage>
        <taxon>Eukaryota</taxon>
        <taxon>Metazoa</taxon>
        <taxon>Chordata</taxon>
        <taxon>Craniata</taxon>
        <taxon>Vertebrata</taxon>
        <taxon>Euteleostomi</taxon>
        <taxon>Actinopterygii</taxon>
        <taxon>Neopterygii</taxon>
        <taxon>Teleostei</taxon>
        <taxon>Neoteleostei</taxon>
        <taxon>Acanthomorphata</taxon>
        <taxon>Eupercaria</taxon>
        <taxon>Tetraodontiformes</taxon>
        <taxon>Tetradontoidea</taxon>
        <taxon>Tetraodontidae</taxon>
        <taxon>Tetraodon</taxon>
    </lineage>
</organism>
<feature type="non-terminal residue" evidence="1">
    <location>
        <position position="28"/>
    </location>
</feature>
<gene>
    <name evidence="1" type="ORF">GSTENG00038313001</name>
</gene>
<dbReference type="AlphaFoldDB" id="Q4TIF5"/>
<reference evidence="1" key="2">
    <citation type="submission" date="2004-02" db="EMBL/GenBank/DDBJ databases">
        <authorList>
            <consortium name="Genoscope"/>
            <consortium name="Whitehead Institute Centre for Genome Research"/>
        </authorList>
    </citation>
    <scope>NUCLEOTIDE SEQUENCE</scope>
</reference>
<comment type="caution">
    <text evidence="1">The sequence shown here is derived from an EMBL/GenBank/DDBJ whole genome shotgun (WGS) entry which is preliminary data.</text>
</comment>
<sequence>MADRDPASLPAEVRAKLAELELELSEGE</sequence>
<protein>
    <submittedName>
        <fullName evidence="1">(spotted green pufferfish) hypothetical protein</fullName>
    </submittedName>
</protein>
<reference evidence="1" key="1">
    <citation type="journal article" date="2004" name="Nature">
        <title>Genome duplication in the teleost fish Tetraodon nigroviridis reveals the early vertebrate proto-karyotype.</title>
        <authorList>
            <person name="Jaillon O."/>
            <person name="Aury J.-M."/>
            <person name="Brunet F."/>
            <person name="Petit J.-L."/>
            <person name="Stange-Thomann N."/>
            <person name="Mauceli E."/>
            <person name="Bouneau L."/>
            <person name="Fischer C."/>
            <person name="Ozouf-Costaz C."/>
            <person name="Bernot A."/>
            <person name="Nicaud S."/>
            <person name="Jaffe D."/>
            <person name="Fisher S."/>
            <person name="Lutfalla G."/>
            <person name="Dossat C."/>
            <person name="Segurens B."/>
            <person name="Dasilva C."/>
            <person name="Salanoubat M."/>
            <person name="Levy M."/>
            <person name="Boudet N."/>
            <person name="Castellano S."/>
            <person name="Anthouard V."/>
            <person name="Jubin C."/>
            <person name="Castelli V."/>
            <person name="Katinka M."/>
            <person name="Vacherie B."/>
            <person name="Biemont C."/>
            <person name="Skalli Z."/>
            <person name="Cattolico L."/>
            <person name="Poulain J."/>
            <person name="De Berardinis V."/>
            <person name="Cruaud C."/>
            <person name="Duprat S."/>
            <person name="Brottier P."/>
            <person name="Coutanceau J.-P."/>
            <person name="Gouzy J."/>
            <person name="Parra G."/>
            <person name="Lardier G."/>
            <person name="Chapple C."/>
            <person name="McKernan K.J."/>
            <person name="McEwan P."/>
            <person name="Bosak S."/>
            <person name="Kellis M."/>
            <person name="Volff J.-N."/>
            <person name="Guigo R."/>
            <person name="Zody M.C."/>
            <person name="Mesirov J."/>
            <person name="Lindblad-Toh K."/>
            <person name="Birren B."/>
            <person name="Nusbaum C."/>
            <person name="Kahn D."/>
            <person name="Robinson-Rechavi M."/>
            <person name="Laudet V."/>
            <person name="Schachter V."/>
            <person name="Quetier F."/>
            <person name="Saurin W."/>
            <person name="Scarpelli C."/>
            <person name="Wincker P."/>
            <person name="Lander E.S."/>
            <person name="Weissenbach J."/>
            <person name="Roest Crollius H."/>
        </authorList>
    </citation>
    <scope>NUCLEOTIDE SEQUENCE [LARGE SCALE GENOMIC DNA]</scope>
</reference>
<dbReference type="KEGG" id="tng:GSTEN00038313G001"/>
<evidence type="ECO:0000313" key="1">
    <source>
        <dbReference type="EMBL" id="CAF87327.1"/>
    </source>
</evidence>
<accession>Q4TIF5</accession>
<proteinExistence type="predicted"/>
<name>Q4TIF5_TETNG</name>